<evidence type="ECO:0000313" key="2">
    <source>
        <dbReference type="Proteomes" id="UP001230649"/>
    </source>
</evidence>
<protein>
    <submittedName>
        <fullName evidence="1">Uncharacterized protein</fullName>
    </submittedName>
</protein>
<sequence length="202" mass="21947">MSTLSPFRQAPLPGVSIIHADITLPSTAKLMIDAMKGEKADLIVCDGAPEGTLIFKVFLSPSDPKGDIMVSQLQPFFAVPPPDQKIDIPLGDLLFIDEAVSQHYRDGGCDLEGYDTYGRRGGVWIRKPRSSRPGSAEAFLVCRNFKATSLPAKFELDSMSASPVLSLDCFTPAGGNAENQSELHEWNKIKGYTVGDLSGWEE</sequence>
<keyword evidence="2" id="KW-1185">Reference proteome</keyword>
<comment type="caution">
    <text evidence="1">The sequence shown here is derived from an EMBL/GenBank/DDBJ whole genome shotgun (WGS) entry which is preliminary data.</text>
</comment>
<gene>
    <name evidence="1" type="ORF">QFC20_004142</name>
</gene>
<reference evidence="1" key="1">
    <citation type="submission" date="2023-04" db="EMBL/GenBank/DDBJ databases">
        <title>Draft Genome sequencing of Naganishia species isolated from polar environments using Oxford Nanopore Technology.</title>
        <authorList>
            <person name="Leo P."/>
            <person name="Venkateswaran K."/>
        </authorList>
    </citation>
    <scope>NUCLEOTIDE SEQUENCE</scope>
    <source>
        <strain evidence="1">MNA-CCFEE 5262</strain>
    </source>
</reference>
<dbReference type="EMBL" id="JASBWS010000045">
    <property type="protein sequence ID" value="KAJ9105905.1"/>
    <property type="molecule type" value="Genomic_DNA"/>
</dbReference>
<evidence type="ECO:0000313" key="1">
    <source>
        <dbReference type="EMBL" id="KAJ9105905.1"/>
    </source>
</evidence>
<organism evidence="1 2">
    <name type="scientific">Naganishia adeliensis</name>
    <dbReference type="NCBI Taxonomy" id="92952"/>
    <lineage>
        <taxon>Eukaryota</taxon>
        <taxon>Fungi</taxon>
        <taxon>Dikarya</taxon>
        <taxon>Basidiomycota</taxon>
        <taxon>Agaricomycotina</taxon>
        <taxon>Tremellomycetes</taxon>
        <taxon>Filobasidiales</taxon>
        <taxon>Filobasidiaceae</taxon>
        <taxon>Naganishia</taxon>
    </lineage>
</organism>
<name>A0ACC2W3L3_9TREE</name>
<proteinExistence type="predicted"/>
<accession>A0ACC2W3L3</accession>
<dbReference type="Proteomes" id="UP001230649">
    <property type="component" value="Unassembled WGS sequence"/>
</dbReference>